<dbReference type="KEGG" id="gaz:Pan241w_03660"/>
<evidence type="ECO:0000313" key="2">
    <source>
        <dbReference type="Proteomes" id="UP000317171"/>
    </source>
</evidence>
<accession>A0A517R8V0</accession>
<sequence length="161" mass="16858">MRVRILLIISICMFSYGCSGGSEEDRKPVYKVTGTVKLGGAPISGASVTFVSREKQPVAYGRTNGSGAFELTTYDPDDGAAAGTYAVLVTKYLGKAANASNINAAHGTDPTKNYDSVSGHDAKATQTTDNVISAQYSDVATTPLSANVESGGENKFDFELK</sequence>
<dbReference type="RefSeq" id="WP_145210039.1">
    <property type="nucleotide sequence ID" value="NZ_CP036269.1"/>
</dbReference>
<dbReference type="PROSITE" id="PS51257">
    <property type="entry name" value="PROKAR_LIPOPROTEIN"/>
    <property type="match status" value="1"/>
</dbReference>
<dbReference type="Proteomes" id="UP000317171">
    <property type="component" value="Chromosome"/>
</dbReference>
<dbReference type="EMBL" id="CP036269">
    <property type="protein sequence ID" value="QDT40310.1"/>
    <property type="molecule type" value="Genomic_DNA"/>
</dbReference>
<proteinExistence type="predicted"/>
<dbReference type="AlphaFoldDB" id="A0A517R8V0"/>
<protein>
    <recommendedName>
        <fullName evidence="3">Carboxypeptidase regulatory-like domain-containing protein</fullName>
    </recommendedName>
</protein>
<organism evidence="1 2">
    <name type="scientific">Gimesia alba</name>
    <dbReference type="NCBI Taxonomy" id="2527973"/>
    <lineage>
        <taxon>Bacteria</taxon>
        <taxon>Pseudomonadati</taxon>
        <taxon>Planctomycetota</taxon>
        <taxon>Planctomycetia</taxon>
        <taxon>Planctomycetales</taxon>
        <taxon>Planctomycetaceae</taxon>
        <taxon>Gimesia</taxon>
    </lineage>
</organism>
<reference evidence="1 2" key="1">
    <citation type="submission" date="2019-02" db="EMBL/GenBank/DDBJ databases">
        <title>Deep-cultivation of Planctomycetes and their phenomic and genomic characterization uncovers novel biology.</title>
        <authorList>
            <person name="Wiegand S."/>
            <person name="Jogler M."/>
            <person name="Boedeker C."/>
            <person name="Pinto D."/>
            <person name="Vollmers J."/>
            <person name="Rivas-Marin E."/>
            <person name="Kohn T."/>
            <person name="Peeters S.H."/>
            <person name="Heuer A."/>
            <person name="Rast P."/>
            <person name="Oberbeckmann S."/>
            <person name="Bunk B."/>
            <person name="Jeske O."/>
            <person name="Meyerdierks A."/>
            <person name="Storesund J.E."/>
            <person name="Kallscheuer N."/>
            <person name="Luecker S."/>
            <person name="Lage O.M."/>
            <person name="Pohl T."/>
            <person name="Merkel B.J."/>
            <person name="Hornburger P."/>
            <person name="Mueller R.-W."/>
            <person name="Bruemmer F."/>
            <person name="Labrenz M."/>
            <person name="Spormann A.M."/>
            <person name="Op den Camp H."/>
            <person name="Overmann J."/>
            <person name="Amann R."/>
            <person name="Jetten M.S.M."/>
            <person name="Mascher T."/>
            <person name="Medema M.H."/>
            <person name="Devos D.P."/>
            <person name="Kaster A.-K."/>
            <person name="Ovreas L."/>
            <person name="Rohde M."/>
            <person name="Galperin M.Y."/>
            <person name="Jogler C."/>
        </authorList>
    </citation>
    <scope>NUCLEOTIDE SEQUENCE [LARGE SCALE GENOMIC DNA]</scope>
    <source>
        <strain evidence="1 2">Pan241w</strain>
    </source>
</reference>
<dbReference type="SUPFAM" id="SSF49478">
    <property type="entry name" value="Cna protein B-type domain"/>
    <property type="match status" value="1"/>
</dbReference>
<evidence type="ECO:0000313" key="1">
    <source>
        <dbReference type="EMBL" id="QDT40310.1"/>
    </source>
</evidence>
<gene>
    <name evidence="1" type="ORF">Pan241w_03660</name>
</gene>
<keyword evidence="2" id="KW-1185">Reference proteome</keyword>
<evidence type="ECO:0008006" key="3">
    <source>
        <dbReference type="Google" id="ProtNLM"/>
    </source>
</evidence>
<name>A0A517R8V0_9PLAN</name>
<dbReference type="OrthoDB" id="286087at2"/>